<sequence length="252" mass="27565">MHYFSPVEKMQLLEIIVHEGTSKETLATAAQLGLKQGKVVVVVKDCPGFFVVRCLGPMMSEVVRLLQEGVSPQDLDKLTKQFGFPVGAATLADEVGVDVYGHVAVFLGKALGARVHGGSVEMLEEMDRAGFKGRKTKKGIYVYESKGKKKVNEEAMKIIQKYKLTPPESCSSKEDRQLRLATRFVNEALLCLEEGVLASPTDGDIASVFGIGFPPFWGGPFRFVDLYGAQKLVAAMDRFASAYTSEQVSFSN</sequence>
<dbReference type="PANTHER" id="PTHR43612">
    <property type="entry name" value="TRIFUNCTIONAL ENZYME SUBUNIT ALPHA"/>
    <property type="match status" value="1"/>
</dbReference>
<dbReference type="GO" id="GO:0016509">
    <property type="term" value="F:long-chain (3S)-3-hydroxyacyl-CoA dehydrogenase (NAD+) activity"/>
    <property type="evidence" value="ECO:0007669"/>
    <property type="project" value="TreeGrafter"/>
</dbReference>
<dbReference type="AlphaFoldDB" id="A0A0C2FB61"/>
<dbReference type="Gene3D" id="1.10.1040.50">
    <property type="match status" value="1"/>
</dbReference>
<dbReference type="FunFam" id="1.10.1040.50:FF:000002">
    <property type="entry name" value="Trifunctional enzyme subunit alpha, mitochondrial"/>
    <property type="match status" value="1"/>
</dbReference>
<dbReference type="InterPro" id="IPR008927">
    <property type="entry name" value="6-PGluconate_DH-like_C_sf"/>
</dbReference>
<evidence type="ECO:0000256" key="1">
    <source>
        <dbReference type="ARBA" id="ARBA00023002"/>
    </source>
</evidence>
<dbReference type="GO" id="GO:0004300">
    <property type="term" value="F:enoyl-CoA hydratase activity"/>
    <property type="evidence" value="ECO:0007669"/>
    <property type="project" value="TreeGrafter"/>
</dbReference>
<dbReference type="Pfam" id="PF00725">
    <property type="entry name" value="3HCDH"/>
    <property type="match status" value="1"/>
</dbReference>
<keyword evidence="1" id="KW-0560">Oxidoreductase</keyword>
<dbReference type="SUPFAM" id="SSF51735">
    <property type="entry name" value="NAD(P)-binding Rossmann-fold domains"/>
    <property type="match status" value="1"/>
</dbReference>
<evidence type="ECO:0000313" key="4">
    <source>
        <dbReference type="EMBL" id="KIH42296.1"/>
    </source>
</evidence>
<evidence type="ECO:0000259" key="2">
    <source>
        <dbReference type="Pfam" id="PF00725"/>
    </source>
</evidence>
<dbReference type="Proteomes" id="UP000054047">
    <property type="component" value="Unassembled WGS sequence"/>
</dbReference>
<evidence type="ECO:0000313" key="5">
    <source>
        <dbReference type="Proteomes" id="UP000054047"/>
    </source>
</evidence>
<dbReference type="InterPro" id="IPR006108">
    <property type="entry name" value="3HC_DH_C"/>
</dbReference>
<feature type="domain" description="3-hydroxyacyl-CoA dehydrogenase NAD binding" evidence="3">
    <location>
        <begin position="1"/>
        <end position="46"/>
    </location>
</feature>
<dbReference type="Gene3D" id="3.40.50.720">
    <property type="entry name" value="NAD(P)-binding Rossmann-like Domain"/>
    <property type="match status" value="1"/>
</dbReference>
<evidence type="ECO:0000259" key="3">
    <source>
        <dbReference type="Pfam" id="PF02737"/>
    </source>
</evidence>
<dbReference type="Pfam" id="PF02737">
    <property type="entry name" value="3HCDH_N"/>
    <property type="match status" value="1"/>
</dbReference>
<dbReference type="InterPro" id="IPR036291">
    <property type="entry name" value="NAD(P)-bd_dom_sf"/>
</dbReference>
<dbReference type="GO" id="GO:0070403">
    <property type="term" value="F:NAD+ binding"/>
    <property type="evidence" value="ECO:0007669"/>
    <property type="project" value="InterPro"/>
</dbReference>
<protein>
    <submittedName>
        <fullName evidence="4">3-hydroxyacyl-CoA dehydrogenase protein</fullName>
    </submittedName>
</protein>
<keyword evidence="5" id="KW-1185">Reference proteome</keyword>
<dbReference type="SUPFAM" id="SSF48179">
    <property type="entry name" value="6-phosphogluconate dehydrogenase C-terminal domain-like"/>
    <property type="match status" value="2"/>
</dbReference>
<dbReference type="GO" id="GO:0016507">
    <property type="term" value="C:mitochondrial fatty acid beta-oxidation multienzyme complex"/>
    <property type="evidence" value="ECO:0007669"/>
    <property type="project" value="TreeGrafter"/>
</dbReference>
<dbReference type="OrthoDB" id="5958943at2759"/>
<organism evidence="4 5">
    <name type="scientific">Ancylostoma duodenale</name>
    <dbReference type="NCBI Taxonomy" id="51022"/>
    <lineage>
        <taxon>Eukaryota</taxon>
        <taxon>Metazoa</taxon>
        <taxon>Ecdysozoa</taxon>
        <taxon>Nematoda</taxon>
        <taxon>Chromadorea</taxon>
        <taxon>Rhabditida</taxon>
        <taxon>Rhabditina</taxon>
        <taxon>Rhabditomorpha</taxon>
        <taxon>Strongyloidea</taxon>
        <taxon>Ancylostomatidae</taxon>
        <taxon>Ancylostomatinae</taxon>
        <taxon>Ancylostoma</taxon>
    </lineage>
</organism>
<dbReference type="PANTHER" id="PTHR43612:SF3">
    <property type="entry name" value="TRIFUNCTIONAL ENZYME SUBUNIT ALPHA, MITOCHONDRIAL"/>
    <property type="match status" value="1"/>
</dbReference>
<gene>
    <name evidence="4" type="ORF">ANCDUO_27721</name>
</gene>
<reference evidence="4 5" key="1">
    <citation type="submission" date="2013-12" db="EMBL/GenBank/DDBJ databases">
        <title>Draft genome of the parsitic nematode Ancylostoma duodenale.</title>
        <authorList>
            <person name="Mitreva M."/>
        </authorList>
    </citation>
    <scope>NUCLEOTIDE SEQUENCE [LARGE SCALE GENOMIC DNA]</scope>
    <source>
        <strain evidence="4 5">Zhejiang</strain>
    </source>
</reference>
<accession>A0A0C2FB61</accession>
<dbReference type="InterPro" id="IPR050136">
    <property type="entry name" value="FA_oxidation_alpha_subunit"/>
</dbReference>
<dbReference type="InterPro" id="IPR006176">
    <property type="entry name" value="3-OHacyl-CoA_DH_NAD-bd"/>
</dbReference>
<feature type="domain" description="3-hydroxyacyl-CoA dehydrogenase C-terminal" evidence="2">
    <location>
        <begin position="48"/>
        <end position="143"/>
    </location>
</feature>
<name>A0A0C2FB61_9BILA</name>
<dbReference type="EMBL" id="KN795913">
    <property type="protein sequence ID" value="KIH42296.1"/>
    <property type="molecule type" value="Genomic_DNA"/>
</dbReference>
<dbReference type="GO" id="GO:0006635">
    <property type="term" value="P:fatty acid beta-oxidation"/>
    <property type="evidence" value="ECO:0007669"/>
    <property type="project" value="UniProtKB-ARBA"/>
</dbReference>
<proteinExistence type="predicted"/>